<protein>
    <submittedName>
        <fullName evidence="1">Uncharacterized protein</fullName>
    </submittedName>
</protein>
<gene>
    <name evidence="1" type="ORF">B0H16DRAFT_1472172</name>
</gene>
<comment type="caution">
    <text evidence="1">The sequence shown here is derived from an EMBL/GenBank/DDBJ whole genome shotgun (WGS) entry which is preliminary data.</text>
</comment>
<organism evidence="1 2">
    <name type="scientific">Mycena metata</name>
    <dbReference type="NCBI Taxonomy" id="1033252"/>
    <lineage>
        <taxon>Eukaryota</taxon>
        <taxon>Fungi</taxon>
        <taxon>Dikarya</taxon>
        <taxon>Basidiomycota</taxon>
        <taxon>Agaricomycotina</taxon>
        <taxon>Agaricomycetes</taxon>
        <taxon>Agaricomycetidae</taxon>
        <taxon>Agaricales</taxon>
        <taxon>Marasmiineae</taxon>
        <taxon>Mycenaceae</taxon>
        <taxon>Mycena</taxon>
    </lineage>
</organism>
<keyword evidence="2" id="KW-1185">Reference proteome</keyword>
<dbReference type="AlphaFoldDB" id="A0AAD7HNV4"/>
<dbReference type="EMBL" id="JARKIB010000199">
    <property type="protein sequence ID" value="KAJ7724764.1"/>
    <property type="molecule type" value="Genomic_DNA"/>
</dbReference>
<reference evidence="1" key="1">
    <citation type="submission" date="2023-03" db="EMBL/GenBank/DDBJ databases">
        <title>Massive genome expansion in bonnet fungi (Mycena s.s.) driven by repeated elements and novel gene families across ecological guilds.</title>
        <authorList>
            <consortium name="Lawrence Berkeley National Laboratory"/>
            <person name="Harder C.B."/>
            <person name="Miyauchi S."/>
            <person name="Viragh M."/>
            <person name="Kuo A."/>
            <person name="Thoen E."/>
            <person name="Andreopoulos B."/>
            <person name="Lu D."/>
            <person name="Skrede I."/>
            <person name="Drula E."/>
            <person name="Henrissat B."/>
            <person name="Morin E."/>
            <person name="Kohler A."/>
            <person name="Barry K."/>
            <person name="LaButti K."/>
            <person name="Morin E."/>
            <person name="Salamov A."/>
            <person name="Lipzen A."/>
            <person name="Mereny Z."/>
            <person name="Hegedus B."/>
            <person name="Baldrian P."/>
            <person name="Stursova M."/>
            <person name="Weitz H."/>
            <person name="Taylor A."/>
            <person name="Grigoriev I.V."/>
            <person name="Nagy L.G."/>
            <person name="Martin F."/>
            <person name="Kauserud H."/>
        </authorList>
    </citation>
    <scope>NUCLEOTIDE SEQUENCE</scope>
    <source>
        <strain evidence="1">CBHHK182m</strain>
    </source>
</reference>
<evidence type="ECO:0000313" key="2">
    <source>
        <dbReference type="Proteomes" id="UP001215598"/>
    </source>
</evidence>
<accession>A0AAD7HNV4</accession>
<dbReference type="Proteomes" id="UP001215598">
    <property type="component" value="Unassembled WGS sequence"/>
</dbReference>
<sequence length="229" mass="25163">MWLPFLSWVRKPRAPSPTVKVKVKSSSSRVADILSTSLIALKESADAFPVLKGAVGGVLALWDIARRGVVRLKDFQRSKHSKGQARDIAHRAETILGVIADAVPDGSVIPPPMIGRIERFTEVSRIAHLNRNESTLLNIRSQLGNALYFAFAASALSVEAEQARIASQQAEFALQHARQQKRLTRQQAHTHFAVRKAVATTPLNDLRYGGLGGVVELIEFARLPLDLHL</sequence>
<name>A0AAD7HNV4_9AGAR</name>
<evidence type="ECO:0000313" key="1">
    <source>
        <dbReference type="EMBL" id="KAJ7724764.1"/>
    </source>
</evidence>
<proteinExistence type="predicted"/>